<evidence type="ECO:0000313" key="4">
    <source>
        <dbReference type="EMBL" id="MBD8769515.1"/>
    </source>
</evidence>
<dbReference type="PANTHER" id="PTHR14289">
    <property type="entry name" value="F-BOX ONLY PROTEIN 3"/>
    <property type="match status" value="1"/>
</dbReference>
<reference evidence="5" key="2">
    <citation type="submission" date="2023-09" db="EMBL/GenBank/DDBJ databases">
        <title>First report of Pseudomonas coleopterorum DJ13 causing leaf spot on Rhododendron pulchrum Sweet in China.</title>
        <authorList>
            <person name="Zhang Y."/>
        </authorList>
    </citation>
    <scope>NUCLEOTIDE SEQUENCE</scope>
    <source>
        <strain evidence="5">DJ13</strain>
    </source>
</reference>
<organism evidence="5 7">
    <name type="scientific">Pseudomonas coleopterorum</name>
    <dbReference type="NCBI Taxonomy" id="1605838"/>
    <lineage>
        <taxon>Bacteria</taxon>
        <taxon>Pseudomonadati</taxon>
        <taxon>Pseudomonadota</taxon>
        <taxon>Gammaproteobacteria</taxon>
        <taxon>Pseudomonadales</taxon>
        <taxon>Pseudomonadaceae</taxon>
        <taxon>Pseudomonas</taxon>
    </lineage>
</organism>
<dbReference type="EMBL" id="JACYWZ010000002">
    <property type="protein sequence ID" value="MBD8769515.1"/>
    <property type="molecule type" value="Genomic_DNA"/>
</dbReference>
<dbReference type="NCBIfam" id="NF003967">
    <property type="entry name" value="PRK05461.1"/>
    <property type="match status" value="1"/>
</dbReference>
<dbReference type="SUPFAM" id="SSF110069">
    <property type="entry name" value="ApaG-like"/>
    <property type="match status" value="1"/>
</dbReference>
<dbReference type="AlphaFoldDB" id="A0AAJ6M0H3"/>
<evidence type="ECO:0000313" key="6">
    <source>
        <dbReference type="Proteomes" id="UP000620025"/>
    </source>
</evidence>
<evidence type="ECO:0000313" key="7">
    <source>
        <dbReference type="Proteomes" id="UP001258207"/>
    </source>
</evidence>
<dbReference type="Pfam" id="PF04379">
    <property type="entry name" value="DUF525"/>
    <property type="match status" value="1"/>
</dbReference>
<evidence type="ECO:0000313" key="5">
    <source>
        <dbReference type="EMBL" id="WNC10342.1"/>
    </source>
</evidence>
<gene>
    <name evidence="2 5" type="primary">apaG</name>
    <name evidence="4" type="ORF">IFT38_08160</name>
    <name evidence="5" type="ORF">RI108_02600</name>
</gene>
<evidence type="ECO:0000256" key="1">
    <source>
        <dbReference type="ARBA" id="ARBA00017693"/>
    </source>
</evidence>
<dbReference type="Gene3D" id="2.60.40.1470">
    <property type="entry name" value="ApaG domain"/>
    <property type="match status" value="1"/>
</dbReference>
<dbReference type="RefSeq" id="WP_090360735.1">
    <property type="nucleotide sequence ID" value="NZ_CP134081.1"/>
</dbReference>
<dbReference type="InterPro" id="IPR023065">
    <property type="entry name" value="Uncharacterised_ApaG"/>
</dbReference>
<dbReference type="Proteomes" id="UP000620025">
    <property type="component" value="Unassembled WGS sequence"/>
</dbReference>
<proteinExistence type="inferred from homology"/>
<dbReference type="InterPro" id="IPR007474">
    <property type="entry name" value="ApaG_domain"/>
</dbReference>
<evidence type="ECO:0000259" key="3">
    <source>
        <dbReference type="PROSITE" id="PS51087"/>
    </source>
</evidence>
<dbReference type="EMBL" id="CP134081">
    <property type="protein sequence ID" value="WNC10342.1"/>
    <property type="molecule type" value="Genomic_DNA"/>
</dbReference>
<dbReference type="PANTHER" id="PTHR14289:SF16">
    <property type="entry name" value="POLYMERASE DELTA-INTERACTING PROTEIN 2"/>
    <property type="match status" value="1"/>
</dbReference>
<sequence>MSDPRYQIDVSVVTRFLPEQSQPEQHRFAFAYTVTVLNNGQLPARLLSRHWVITDGDGKVEEVRGPGVIGQQPLIAAGASHTYSSGTVMATTVGNMQGSYQMQAEDGKKFDAVIAPFRLAVPGALH</sequence>
<dbReference type="InterPro" id="IPR036767">
    <property type="entry name" value="ApaG_sf"/>
</dbReference>
<evidence type="ECO:0000256" key="2">
    <source>
        <dbReference type="HAMAP-Rule" id="MF_00791"/>
    </source>
</evidence>
<dbReference type="Proteomes" id="UP001258207">
    <property type="component" value="Chromosome"/>
</dbReference>
<dbReference type="GO" id="GO:0070987">
    <property type="term" value="P:error-free translesion synthesis"/>
    <property type="evidence" value="ECO:0007669"/>
    <property type="project" value="TreeGrafter"/>
</dbReference>
<feature type="domain" description="ApaG" evidence="3">
    <location>
        <begin position="2"/>
        <end position="126"/>
    </location>
</feature>
<accession>A0AAJ6M0H3</accession>
<dbReference type="HAMAP" id="MF_00791">
    <property type="entry name" value="ApaG"/>
    <property type="match status" value="1"/>
</dbReference>
<name>A0AAJ6M0H3_9PSED</name>
<protein>
    <recommendedName>
        <fullName evidence="1 2">Protein ApaG</fullName>
    </recommendedName>
</protein>
<dbReference type="PROSITE" id="PS51087">
    <property type="entry name" value="APAG"/>
    <property type="match status" value="1"/>
</dbReference>
<reference evidence="4 6" key="1">
    <citation type="journal article" date="2020" name="FEMS Microbiol. Ecol.">
        <title>Temporal dynamics of bacterial communities during seed development and maturation.</title>
        <authorList>
            <person name="Chesneau G."/>
            <person name="Torres-Cortes G."/>
            <person name="Briand M."/>
            <person name="Darrasse A."/>
            <person name="Preveaux A."/>
            <person name="Marais C."/>
            <person name="Jacques M.A."/>
            <person name="Shade A."/>
            <person name="Barret M."/>
        </authorList>
    </citation>
    <scope>NUCLEOTIDE SEQUENCE [LARGE SCALE GENOMIC DNA]</scope>
    <source>
        <strain evidence="4 6">CFBP13599</strain>
    </source>
</reference>
<keyword evidence="6" id="KW-1185">Reference proteome</keyword>